<name>A0A6P8ZX47_THRPL</name>
<evidence type="ECO:0000256" key="2">
    <source>
        <dbReference type="ARBA" id="ARBA00006082"/>
    </source>
</evidence>
<dbReference type="GO" id="GO:0004519">
    <property type="term" value="F:endonuclease activity"/>
    <property type="evidence" value="ECO:0007669"/>
    <property type="project" value="UniProtKB-KW"/>
</dbReference>
<keyword evidence="9" id="KW-0539">Nucleus</keyword>
<dbReference type="CDD" id="cd03484">
    <property type="entry name" value="MutL_Trans_hPMS_2_like"/>
    <property type="match status" value="1"/>
</dbReference>
<evidence type="ECO:0000313" key="17">
    <source>
        <dbReference type="Proteomes" id="UP000515158"/>
    </source>
</evidence>
<dbReference type="SUPFAM" id="SSF55874">
    <property type="entry name" value="ATPase domain of HSP90 chaperone/DNA topoisomerase II/histidine kinase"/>
    <property type="match status" value="1"/>
</dbReference>
<comment type="catalytic activity">
    <reaction evidence="10">
        <text>ATP + H2O = ADP + phosphate + H(+)</text>
        <dbReference type="Rhea" id="RHEA:13065"/>
        <dbReference type="ChEBI" id="CHEBI:15377"/>
        <dbReference type="ChEBI" id="CHEBI:15378"/>
        <dbReference type="ChEBI" id="CHEBI:30616"/>
        <dbReference type="ChEBI" id="CHEBI:43474"/>
        <dbReference type="ChEBI" id="CHEBI:456216"/>
    </reaction>
    <physiologicalReaction direction="left-to-right" evidence="10">
        <dbReference type="Rhea" id="RHEA:13066"/>
    </physiologicalReaction>
</comment>
<feature type="domain" description="DNA mismatch repair protein S5" evidence="16">
    <location>
        <begin position="233"/>
        <end position="370"/>
    </location>
</feature>
<sequence length="883" mass="98479">MSVEEGSTAVPSPTKEKSKSIQAIDKEAVHRICSGQVVLNLATAMKELVENSLDAGATSVEIRLKEYGSELVEVIDNGCGVEEANFPGLTLKHHTSKIREFSDLLGVETFGFRGEALSSLCALSDLTVTTRHTSSTMGTRLTYDSRGSIINRTPCARQIGTTVTLANLFSPLPVRQKEFLRHLKREFAKMTQLLYAYCLISTGVKILCSNQTKKGGKNIIASTQGSASFKGNIMCIFGAKQASSLLDIELEPPSASHLEEIGLPGNIDDFRGFQLEGCVSSCSHGQGRSSTDRQFYFINNRPCDPVKVAKVVNEVYHQFNLHQFPFIFLNIKTARDSVDINVTPDKRQIFLDNEKLLVATVKASLLKLYEKIPHTYKVQNVAVGPTKSSSDICLPSANVSNESSYSSPNSTSSNKVSNFSSLLKSFSHSTAKNKQTPEFTSKDYSNLKTGRGVKRTLSSGNYDRDGKKQLCLSDFVSQKNNSSDNAEPLQHETVSISMDCDSGLLADSPHDMNDCTQETLESEVHCEELHSHVTSDVSSKAILQKPNESSSCRTETQPIDVEIEGAYPEKLPTESVHEQSSSFVGDECDRSGLEHISEQTTVPDQTFEKKCEQNTILFDSDKKEAKRKSVTFNVSMDKVQRLLSKSKTDSIIEKDCIFDKKPRVRFYAEIDPSKNKNAEQELSKEISKDMFSKMEIVGQFNLGFIVTKLGQDLFIIDQHATDEKYNFETLQTQTTLKNQKLVIPQALDLTAVNECILMDNMDIFLKNGFSFVIDKNAEPTKRVRLAAKPISHNWEFGKEDIDELLFMLQDSPNTMCRPSRVRAMFASRACRKSVMIGTALSKSTMRQLVNHMGEIEQPWNCPHGRPTMRHLVNLDLVRKRKEI</sequence>
<keyword evidence="17" id="KW-1185">Reference proteome</keyword>
<dbReference type="GO" id="GO:0140664">
    <property type="term" value="F:ATP-dependent DNA damage sensor activity"/>
    <property type="evidence" value="ECO:0007669"/>
    <property type="project" value="InterPro"/>
</dbReference>
<evidence type="ECO:0000256" key="10">
    <source>
        <dbReference type="ARBA" id="ARBA00048778"/>
    </source>
</evidence>
<dbReference type="FunFam" id="3.30.1540.20:FF:000019">
    <property type="entry name" value="PMS1 homolog 2, mismatch repair system component"/>
    <property type="match status" value="1"/>
</dbReference>
<feature type="region of interest" description="Disordered" evidence="14">
    <location>
        <begin position="1"/>
        <end position="21"/>
    </location>
</feature>
<dbReference type="CTD" id="5395"/>
<keyword evidence="7" id="KW-0378">Hydrolase</keyword>
<dbReference type="Gene3D" id="3.30.565.10">
    <property type="entry name" value="Histidine kinase-like ATPase, C-terminal domain"/>
    <property type="match status" value="1"/>
</dbReference>
<keyword evidence="4" id="KW-0547">Nucleotide-binding</keyword>
<dbReference type="InterPro" id="IPR037198">
    <property type="entry name" value="MutL_C_sf"/>
</dbReference>
<dbReference type="Gene3D" id="3.30.1370.100">
    <property type="entry name" value="MutL, C-terminal domain, regulatory subdomain"/>
    <property type="match status" value="1"/>
</dbReference>
<evidence type="ECO:0000256" key="8">
    <source>
        <dbReference type="ARBA" id="ARBA00022840"/>
    </source>
</evidence>
<dbReference type="GO" id="GO:0006298">
    <property type="term" value="P:mismatch repair"/>
    <property type="evidence" value="ECO:0007669"/>
    <property type="project" value="InterPro"/>
</dbReference>
<dbReference type="InterPro" id="IPR014790">
    <property type="entry name" value="MutL_C"/>
</dbReference>
<evidence type="ECO:0000256" key="1">
    <source>
        <dbReference type="ARBA" id="ARBA00004123"/>
    </source>
</evidence>
<dbReference type="RefSeq" id="XP_034249973.1">
    <property type="nucleotide sequence ID" value="XM_034394082.1"/>
</dbReference>
<comment type="subcellular location">
    <subcellularLocation>
        <location evidence="1">Nucleus</location>
    </subcellularLocation>
</comment>
<evidence type="ECO:0000256" key="7">
    <source>
        <dbReference type="ARBA" id="ARBA00022801"/>
    </source>
</evidence>
<evidence type="ECO:0000256" key="3">
    <source>
        <dbReference type="ARBA" id="ARBA00022722"/>
    </source>
</evidence>
<dbReference type="SUPFAM" id="SSF118116">
    <property type="entry name" value="DNA mismatch repair protein MutL"/>
    <property type="match status" value="1"/>
</dbReference>
<organism evidence="18">
    <name type="scientific">Thrips palmi</name>
    <name type="common">Melon thrips</name>
    <dbReference type="NCBI Taxonomy" id="161013"/>
    <lineage>
        <taxon>Eukaryota</taxon>
        <taxon>Metazoa</taxon>
        <taxon>Ecdysozoa</taxon>
        <taxon>Arthropoda</taxon>
        <taxon>Hexapoda</taxon>
        <taxon>Insecta</taxon>
        <taxon>Pterygota</taxon>
        <taxon>Neoptera</taxon>
        <taxon>Paraneoptera</taxon>
        <taxon>Thysanoptera</taxon>
        <taxon>Terebrantia</taxon>
        <taxon>Thripoidea</taxon>
        <taxon>Thripidae</taxon>
        <taxon>Thrips</taxon>
    </lineage>
</organism>
<dbReference type="InterPro" id="IPR014721">
    <property type="entry name" value="Ribsml_uS5_D2-typ_fold_subgr"/>
</dbReference>
<dbReference type="InterPro" id="IPR042121">
    <property type="entry name" value="MutL_C_regsub"/>
</dbReference>
<evidence type="ECO:0000256" key="9">
    <source>
        <dbReference type="ARBA" id="ARBA00023242"/>
    </source>
</evidence>
<keyword evidence="5 18" id="KW-0255">Endonuclease</keyword>
<dbReference type="SMART" id="SM00853">
    <property type="entry name" value="MutL_C"/>
    <property type="match status" value="1"/>
</dbReference>
<dbReference type="GO" id="GO:0005524">
    <property type="term" value="F:ATP binding"/>
    <property type="evidence" value="ECO:0007669"/>
    <property type="project" value="UniProtKB-KW"/>
</dbReference>
<evidence type="ECO:0000256" key="6">
    <source>
        <dbReference type="ARBA" id="ARBA00022763"/>
    </source>
</evidence>
<dbReference type="Pfam" id="PF13589">
    <property type="entry name" value="HATPase_c_3"/>
    <property type="match status" value="1"/>
</dbReference>
<keyword evidence="3" id="KW-0540">Nuclease</keyword>
<dbReference type="InterPro" id="IPR042120">
    <property type="entry name" value="MutL_C_dimsub"/>
</dbReference>
<evidence type="ECO:0000259" key="15">
    <source>
        <dbReference type="SMART" id="SM00853"/>
    </source>
</evidence>
<dbReference type="InterPro" id="IPR002099">
    <property type="entry name" value="MutL/Mlh/PMS"/>
</dbReference>
<evidence type="ECO:0000256" key="5">
    <source>
        <dbReference type="ARBA" id="ARBA00022759"/>
    </source>
</evidence>
<comment type="similarity">
    <text evidence="2">Belongs to the DNA mismatch repair MutL/HexB family.</text>
</comment>
<feature type="domain" description="MutL C-terminal dimerisation" evidence="15">
    <location>
        <begin position="696"/>
        <end position="840"/>
    </location>
</feature>
<evidence type="ECO:0000256" key="11">
    <source>
        <dbReference type="ARBA" id="ARBA00072579"/>
    </source>
</evidence>
<dbReference type="Pfam" id="PF08676">
    <property type="entry name" value="MutL_C"/>
    <property type="match status" value="1"/>
</dbReference>
<dbReference type="GO" id="GO:0016887">
    <property type="term" value="F:ATP hydrolysis activity"/>
    <property type="evidence" value="ECO:0007669"/>
    <property type="project" value="InterPro"/>
</dbReference>
<dbReference type="InterPro" id="IPR036890">
    <property type="entry name" value="HATPase_C_sf"/>
</dbReference>
<dbReference type="CDD" id="cd16926">
    <property type="entry name" value="HATPase_MutL-MLH-PMS-like"/>
    <property type="match status" value="1"/>
</dbReference>
<dbReference type="PANTHER" id="PTHR10073:SF52">
    <property type="entry name" value="MISMATCH REPAIR ENDONUCLEASE PMS2"/>
    <property type="match status" value="1"/>
</dbReference>
<dbReference type="NCBIfam" id="TIGR00585">
    <property type="entry name" value="mutl"/>
    <property type="match status" value="1"/>
</dbReference>
<dbReference type="SUPFAM" id="SSF54211">
    <property type="entry name" value="Ribosomal protein S5 domain 2-like"/>
    <property type="match status" value="1"/>
</dbReference>
<keyword evidence="8" id="KW-0067">ATP-binding</keyword>
<dbReference type="FunCoup" id="A0A6P8ZX47">
    <property type="interactions" value="1569"/>
</dbReference>
<dbReference type="InterPro" id="IPR014762">
    <property type="entry name" value="DNA_mismatch_repair_CS"/>
</dbReference>
<evidence type="ECO:0000256" key="14">
    <source>
        <dbReference type="SAM" id="MobiDB-lite"/>
    </source>
</evidence>
<dbReference type="GO" id="GO:0030983">
    <property type="term" value="F:mismatched DNA binding"/>
    <property type="evidence" value="ECO:0007669"/>
    <property type="project" value="InterPro"/>
</dbReference>
<evidence type="ECO:0000256" key="13">
    <source>
        <dbReference type="ARBA" id="ARBA00083250"/>
    </source>
</evidence>
<dbReference type="OrthoDB" id="10254304at2759"/>
<dbReference type="Gene3D" id="3.30.1540.20">
    <property type="entry name" value="MutL, C-terminal domain, dimerisation subdomain"/>
    <property type="match status" value="1"/>
</dbReference>
<evidence type="ECO:0000259" key="16">
    <source>
        <dbReference type="SMART" id="SM01340"/>
    </source>
</evidence>
<dbReference type="Proteomes" id="UP000515158">
    <property type="component" value="Unplaced"/>
</dbReference>
<accession>A0A6P8ZX47</accession>
<dbReference type="FunFam" id="3.30.230.10:FF:000032">
    <property type="entry name" value="mismatch repair endonuclease PMS2 isoform X2"/>
    <property type="match status" value="1"/>
</dbReference>
<dbReference type="Pfam" id="PF01119">
    <property type="entry name" value="DNA_mis_repair"/>
    <property type="match status" value="1"/>
</dbReference>
<gene>
    <name evidence="18" type="primary">LOC117650565</name>
</gene>
<dbReference type="KEGG" id="tpal:117650565"/>
<dbReference type="FunFam" id="3.30.565.10:FF:000014">
    <property type="entry name" value="Mismatch repair endonuclease pms1, putative"/>
    <property type="match status" value="1"/>
</dbReference>
<evidence type="ECO:0000313" key="18">
    <source>
        <dbReference type="RefSeq" id="XP_034249973.1"/>
    </source>
</evidence>
<dbReference type="InterPro" id="IPR020568">
    <property type="entry name" value="Ribosomal_Su5_D2-typ_SF"/>
</dbReference>
<proteinExistence type="inferred from homology"/>
<dbReference type="GeneID" id="117650565"/>
<keyword evidence="6" id="KW-0227">DNA damage</keyword>
<dbReference type="InParanoid" id="A0A6P8ZX47"/>
<dbReference type="Gene3D" id="3.30.230.10">
    <property type="match status" value="1"/>
</dbReference>
<dbReference type="InterPro" id="IPR013507">
    <property type="entry name" value="DNA_mismatch_S5_2-like"/>
</dbReference>
<protein>
    <recommendedName>
        <fullName evidence="11">Mismatch repair endonuclease PMS2</fullName>
    </recommendedName>
    <alternativeName>
        <fullName evidence="13">DNA mismatch repair protein PMS2</fullName>
    </alternativeName>
    <alternativeName>
        <fullName evidence="12">PMS1 protein homolog 2</fullName>
    </alternativeName>
</protein>
<evidence type="ECO:0000256" key="12">
    <source>
        <dbReference type="ARBA" id="ARBA00077255"/>
    </source>
</evidence>
<dbReference type="GO" id="GO:0032389">
    <property type="term" value="C:MutLalpha complex"/>
    <property type="evidence" value="ECO:0007669"/>
    <property type="project" value="TreeGrafter"/>
</dbReference>
<dbReference type="PROSITE" id="PS00058">
    <property type="entry name" value="DNA_MISMATCH_REPAIR_1"/>
    <property type="match status" value="1"/>
</dbReference>
<dbReference type="PANTHER" id="PTHR10073">
    <property type="entry name" value="DNA MISMATCH REPAIR PROTEIN MLH, PMS, MUTL"/>
    <property type="match status" value="1"/>
</dbReference>
<dbReference type="SMART" id="SM01340">
    <property type="entry name" value="DNA_mis_repair"/>
    <property type="match status" value="1"/>
</dbReference>
<dbReference type="InterPro" id="IPR038973">
    <property type="entry name" value="MutL/Mlh/Pms-like"/>
</dbReference>
<dbReference type="FunFam" id="3.30.1370.100:FF:000001">
    <property type="entry name" value="Mismatch repair endonuclease pms1, putative"/>
    <property type="match status" value="1"/>
</dbReference>
<evidence type="ECO:0000256" key="4">
    <source>
        <dbReference type="ARBA" id="ARBA00022741"/>
    </source>
</evidence>
<reference evidence="18" key="1">
    <citation type="submission" date="2025-08" db="UniProtKB">
        <authorList>
            <consortium name="RefSeq"/>
        </authorList>
    </citation>
    <scope>IDENTIFICATION</scope>
    <source>
        <tissue evidence="18">Total insect</tissue>
    </source>
</reference>
<dbReference type="AlphaFoldDB" id="A0A6P8ZX47"/>